<protein>
    <submittedName>
        <fullName evidence="1">Uncharacterized protein</fullName>
    </submittedName>
</protein>
<evidence type="ECO:0000313" key="1">
    <source>
        <dbReference type="EMBL" id="KAF2737216.1"/>
    </source>
</evidence>
<organism evidence="1 2">
    <name type="scientific">Polyplosphaeria fusca</name>
    <dbReference type="NCBI Taxonomy" id="682080"/>
    <lineage>
        <taxon>Eukaryota</taxon>
        <taxon>Fungi</taxon>
        <taxon>Dikarya</taxon>
        <taxon>Ascomycota</taxon>
        <taxon>Pezizomycotina</taxon>
        <taxon>Dothideomycetes</taxon>
        <taxon>Pleosporomycetidae</taxon>
        <taxon>Pleosporales</taxon>
        <taxon>Tetraplosphaeriaceae</taxon>
        <taxon>Polyplosphaeria</taxon>
    </lineage>
</organism>
<evidence type="ECO:0000313" key="2">
    <source>
        <dbReference type="Proteomes" id="UP000799444"/>
    </source>
</evidence>
<sequence length="252" mass="29022">MSQFLQLPRELRNIVYGELWKHTPNVWYYIGTAMVSVFYNNSPLTASVHILPPWLRCSKQILAEGMERLHSCSPWTLDLDGTASTSPFYIGAQSESFTDEHYFWDGVCGSYLRRDFPWSCEASSDSIEILKHQSSALERLARFPSAIQDKNGRRILKIVVGIRASDLSAATVVKPFDLSTLESFRVCLDILEVFVVARYKDWRHEQEKYWLKDIDSTFLDEVSRLGNIMVGPNIRTTLDAENGVWRFEVKKN</sequence>
<keyword evidence="2" id="KW-1185">Reference proteome</keyword>
<name>A0A9P4R595_9PLEO</name>
<comment type="caution">
    <text evidence="1">The sequence shown here is derived from an EMBL/GenBank/DDBJ whole genome shotgun (WGS) entry which is preliminary data.</text>
</comment>
<dbReference type="AlphaFoldDB" id="A0A9P4R595"/>
<dbReference type="OrthoDB" id="3799620at2759"/>
<dbReference type="Proteomes" id="UP000799444">
    <property type="component" value="Unassembled WGS sequence"/>
</dbReference>
<accession>A0A9P4R595</accession>
<gene>
    <name evidence="1" type="ORF">EJ04DRAFT_510557</name>
</gene>
<reference evidence="1" key="1">
    <citation type="journal article" date="2020" name="Stud. Mycol.">
        <title>101 Dothideomycetes genomes: a test case for predicting lifestyles and emergence of pathogens.</title>
        <authorList>
            <person name="Haridas S."/>
            <person name="Albert R."/>
            <person name="Binder M."/>
            <person name="Bloem J."/>
            <person name="Labutti K."/>
            <person name="Salamov A."/>
            <person name="Andreopoulos B."/>
            <person name="Baker S."/>
            <person name="Barry K."/>
            <person name="Bills G."/>
            <person name="Bluhm B."/>
            <person name="Cannon C."/>
            <person name="Castanera R."/>
            <person name="Culley D."/>
            <person name="Daum C."/>
            <person name="Ezra D."/>
            <person name="Gonzalez J."/>
            <person name="Henrissat B."/>
            <person name="Kuo A."/>
            <person name="Liang C."/>
            <person name="Lipzen A."/>
            <person name="Lutzoni F."/>
            <person name="Magnuson J."/>
            <person name="Mondo S."/>
            <person name="Nolan M."/>
            <person name="Ohm R."/>
            <person name="Pangilinan J."/>
            <person name="Park H.-J."/>
            <person name="Ramirez L."/>
            <person name="Alfaro M."/>
            <person name="Sun H."/>
            <person name="Tritt A."/>
            <person name="Yoshinaga Y."/>
            <person name="Zwiers L.-H."/>
            <person name="Turgeon B."/>
            <person name="Goodwin S."/>
            <person name="Spatafora J."/>
            <person name="Crous P."/>
            <person name="Grigoriev I."/>
        </authorList>
    </citation>
    <scope>NUCLEOTIDE SEQUENCE</scope>
    <source>
        <strain evidence="1">CBS 125425</strain>
    </source>
</reference>
<proteinExistence type="predicted"/>
<dbReference type="EMBL" id="ML996118">
    <property type="protein sequence ID" value="KAF2737216.1"/>
    <property type="molecule type" value="Genomic_DNA"/>
</dbReference>